<comment type="miscellaneous">
    <text evidence="5">In the reaction, the free carboxyl group of octanoic acid is attached via an amide linkage to the epsilon-amino group of a specific lysine residue of lipoyl domains of lipoate-dependent enzymes.</text>
</comment>
<evidence type="ECO:0000256" key="8">
    <source>
        <dbReference type="PIRSR" id="PIRSR016262-2"/>
    </source>
</evidence>
<feature type="domain" description="BPL/LPL catalytic" evidence="10">
    <location>
        <begin position="35"/>
        <end position="219"/>
    </location>
</feature>
<dbReference type="PANTHER" id="PTHR10993:SF7">
    <property type="entry name" value="LIPOYLTRANSFERASE 2, MITOCHONDRIAL-RELATED"/>
    <property type="match status" value="1"/>
</dbReference>
<dbReference type="Pfam" id="PF21948">
    <property type="entry name" value="LplA-B_cat"/>
    <property type="match status" value="1"/>
</dbReference>
<comment type="function">
    <text evidence="4 5 6">Catalyzes the transfer of endogenously produced octanoic acid from octanoyl-acyl-carrier-protein onto the lipoyl domains of lipoate-dependent enzymes. Lipoyl-ACP can also act as a substrate although octanoyl-ACP is likely to be the physiological substrate.</text>
</comment>
<keyword evidence="2 5" id="KW-0808">Transferase</keyword>
<evidence type="ECO:0000256" key="7">
    <source>
        <dbReference type="PIRSR" id="PIRSR016262-1"/>
    </source>
</evidence>
<dbReference type="NCBIfam" id="NF010925">
    <property type="entry name" value="PRK14345.1"/>
    <property type="match status" value="1"/>
</dbReference>
<comment type="pathway">
    <text evidence="1 5 6">Protein modification; protein lipoylation via endogenous pathway; protein N(6)-(lipoyl)lysine from octanoyl-[acyl-carrier-protein]: step 1/2.</text>
</comment>
<evidence type="ECO:0000256" key="5">
    <source>
        <dbReference type="HAMAP-Rule" id="MF_00013"/>
    </source>
</evidence>
<proteinExistence type="inferred from homology"/>
<gene>
    <name evidence="5 11" type="primary">lipB</name>
    <name evidence="11" type="ORF">JF922_09085</name>
</gene>
<evidence type="ECO:0000256" key="2">
    <source>
        <dbReference type="ARBA" id="ARBA00022679"/>
    </source>
</evidence>
<dbReference type="PROSITE" id="PS51733">
    <property type="entry name" value="BPL_LPL_CATALYTIC"/>
    <property type="match status" value="1"/>
</dbReference>
<dbReference type="PROSITE" id="PS01313">
    <property type="entry name" value="LIPB"/>
    <property type="match status" value="1"/>
</dbReference>
<feature type="site" description="Lowers pKa of active site Cys" evidence="5 9">
    <location>
        <position position="145"/>
    </location>
</feature>
<evidence type="ECO:0000259" key="10">
    <source>
        <dbReference type="PROSITE" id="PS51733"/>
    </source>
</evidence>
<organism evidence="11 12">
    <name type="scientific">Candidatus Nephthysia bennettiae</name>
    <dbReference type="NCBI Taxonomy" id="3127016"/>
    <lineage>
        <taxon>Bacteria</taxon>
        <taxon>Bacillati</taxon>
        <taxon>Candidatus Dormiibacterota</taxon>
        <taxon>Candidatus Dormibacteria</taxon>
        <taxon>Candidatus Dormibacterales</taxon>
        <taxon>Candidatus Dormibacteraceae</taxon>
        <taxon>Candidatus Nephthysia</taxon>
    </lineage>
</organism>
<evidence type="ECO:0000256" key="4">
    <source>
        <dbReference type="ARBA" id="ARBA00024732"/>
    </source>
</evidence>
<comment type="catalytic activity">
    <reaction evidence="5 6">
        <text>octanoyl-[ACP] + L-lysyl-[protein] = N(6)-octanoyl-L-lysyl-[protein] + holo-[ACP] + H(+)</text>
        <dbReference type="Rhea" id="RHEA:17665"/>
        <dbReference type="Rhea" id="RHEA-COMP:9636"/>
        <dbReference type="Rhea" id="RHEA-COMP:9685"/>
        <dbReference type="Rhea" id="RHEA-COMP:9752"/>
        <dbReference type="Rhea" id="RHEA-COMP:9928"/>
        <dbReference type="ChEBI" id="CHEBI:15378"/>
        <dbReference type="ChEBI" id="CHEBI:29969"/>
        <dbReference type="ChEBI" id="CHEBI:64479"/>
        <dbReference type="ChEBI" id="CHEBI:78463"/>
        <dbReference type="ChEBI" id="CHEBI:78809"/>
        <dbReference type="EC" id="2.3.1.181"/>
    </reaction>
</comment>
<keyword evidence="5" id="KW-0963">Cytoplasm</keyword>
<comment type="caution">
    <text evidence="11">The sequence shown here is derived from an EMBL/GenBank/DDBJ whole genome shotgun (WGS) entry which is preliminary data.</text>
</comment>
<dbReference type="CDD" id="cd16444">
    <property type="entry name" value="LipB"/>
    <property type="match status" value="1"/>
</dbReference>
<comment type="subcellular location">
    <subcellularLocation>
        <location evidence="5">Cytoplasm</location>
    </subcellularLocation>
</comment>
<dbReference type="InterPro" id="IPR004143">
    <property type="entry name" value="BPL_LPL_catalytic"/>
</dbReference>
<evidence type="ECO:0000256" key="6">
    <source>
        <dbReference type="PIRNR" id="PIRNR016262"/>
    </source>
</evidence>
<dbReference type="EC" id="2.3.1.181" evidence="5 6"/>
<dbReference type="PIRSF" id="PIRSF016262">
    <property type="entry name" value="LPLase"/>
    <property type="match status" value="1"/>
</dbReference>
<dbReference type="InterPro" id="IPR045864">
    <property type="entry name" value="aa-tRNA-synth_II/BPL/LPL"/>
</dbReference>
<protein>
    <recommendedName>
        <fullName evidence="5 6">Octanoyltransferase</fullName>
        <ecNumber evidence="5 6">2.3.1.181</ecNumber>
    </recommendedName>
    <alternativeName>
        <fullName evidence="5">Lipoate-protein ligase B</fullName>
    </alternativeName>
    <alternativeName>
        <fullName evidence="5">Lipoyl/octanoyl transferase</fullName>
    </alternativeName>
    <alternativeName>
        <fullName evidence="5">Octanoyl-[acyl-carrier-protein]-protein N-octanoyltransferase</fullName>
    </alternativeName>
</protein>
<reference evidence="11" key="1">
    <citation type="submission" date="2020-10" db="EMBL/GenBank/DDBJ databases">
        <title>Ca. Dormibacterota MAGs.</title>
        <authorList>
            <person name="Montgomery K."/>
        </authorList>
    </citation>
    <scope>NUCLEOTIDE SEQUENCE [LARGE SCALE GENOMIC DNA]</scope>
    <source>
        <strain evidence="11">SC8812_S17_10</strain>
    </source>
</reference>
<dbReference type="PANTHER" id="PTHR10993">
    <property type="entry name" value="OCTANOYLTRANSFERASE"/>
    <property type="match status" value="1"/>
</dbReference>
<feature type="binding site" evidence="5 8">
    <location>
        <begin position="80"/>
        <end position="87"/>
    </location>
    <ligand>
        <name>substrate</name>
    </ligand>
</feature>
<comment type="similarity">
    <text evidence="5 6">Belongs to the LipB family.</text>
</comment>
<dbReference type="Proteomes" id="UP000612893">
    <property type="component" value="Unassembled WGS sequence"/>
</dbReference>
<feature type="active site" description="Acyl-thioester intermediate" evidence="5 7">
    <location>
        <position position="180"/>
    </location>
</feature>
<evidence type="ECO:0000256" key="9">
    <source>
        <dbReference type="PIRSR" id="PIRSR016262-3"/>
    </source>
</evidence>
<evidence type="ECO:0000256" key="3">
    <source>
        <dbReference type="ARBA" id="ARBA00023315"/>
    </source>
</evidence>
<keyword evidence="3 5" id="KW-0012">Acyltransferase</keyword>
<dbReference type="GO" id="GO:0005737">
    <property type="term" value="C:cytoplasm"/>
    <property type="evidence" value="ECO:0007669"/>
    <property type="project" value="UniProtKB-SubCell"/>
</dbReference>
<name>A0A934K9K0_9BACT</name>
<dbReference type="RefSeq" id="WP_338201049.1">
    <property type="nucleotide sequence ID" value="NZ_JAEKNR010000100.1"/>
</dbReference>
<feature type="binding site" evidence="5 8">
    <location>
        <begin position="161"/>
        <end position="163"/>
    </location>
    <ligand>
        <name>substrate</name>
    </ligand>
</feature>
<dbReference type="Gene3D" id="3.30.930.10">
    <property type="entry name" value="Bira Bifunctional Protein, Domain 2"/>
    <property type="match status" value="1"/>
</dbReference>
<dbReference type="SUPFAM" id="SSF55681">
    <property type="entry name" value="Class II aaRS and biotin synthetases"/>
    <property type="match status" value="1"/>
</dbReference>
<dbReference type="EMBL" id="JAEKNR010000100">
    <property type="protein sequence ID" value="MBJ7598223.1"/>
    <property type="molecule type" value="Genomic_DNA"/>
</dbReference>
<dbReference type="InterPro" id="IPR020605">
    <property type="entry name" value="Octanoyltransferase_CS"/>
</dbReference>
<dbReference type="InterPro" id="IPR000544">
    <property type="entry name" value="Octanoyltransferase"/>
</dbReference>
<feature type="binding site" evidence="5 8">
    <location>
        <begin position="148"/>
        <end position="150"/>
    </location>
    <ligand>
        <name>substrate</name>
    </ligand>
</feature>
<accession>A0A934K9K0</accession>
<keyword evidence="12" id="KW-1185">Reference proteome</keyword>
<evidence type="ECO:0000313" key="11">
    <source>
        <dbReference type="EMBL" id="MBJ7598223.1"/>
    </source>
</evidence>
<dbReference type="NCBIfam" id="TIGR00214">
    <property type="entry name" value="lipB"/>
    <property type="match status" value="1"/>
</dbReference>
<dbReference type="AlphaFoldDB" id="A0A934K9K0"/>
<dbReference type="GO" id="GO:0033819">
    <property type="term" value="F:lipoyl(octanoyl) transferase activity"/>
    <property type="evidence" value="ECO:0007669"/>
    <property type="project" value="UniProtKB-EC"/>
</dbReference>
<sequence>MSRYQRVVRAYWLAEVPYRQAWDLQRALVEAVRRGEHPGALLLLQHPHVFTIGRRGDGSTLLWSEEECARHGVDVVWSDRGGDATYHGPGQLVGYPVLDLARLESDILRHIRDLERSLVAYLATVGLTSEPGPPGMTGVWSAGAKVAAIGVKLNQTVTSHGFALNLTTDLDIFNGGIVPCGLVGKRATSVLALGGPSVDVAAAARSYLPCFADTFAVSVEAGDPAELAGLPAPATPSFRESKLPVI</sequence>
<dbReference type="HAMAP" id="MF_00013">
    <property type="entry name" value="LipB"/>
    <property type="match status" value="1"/>
</dbReference>
<evidence type="ECO:0000256" key="1">
    <source>
        <dbReference type="ARBA" id="ARBA00004821"/>
    </source>
</evidence>
<evidence type="ECO:0000313" key="12">
    <source>
        <dbReference type="Proteomes" id="UP000612893"/>
    </source>
</evidence>